<dbReference type="GO" id="GO:0016787">
    <property type="term" value="F:hydrolase activity"/>
    <property type="evidence" value="ECO:0007669"/>
    <property type="project" value="UniProtKB-KW"/>
</dbReference>
<keyword evidence="2" id="KW-0378">Hydrolase</keyword>
<dbReference type="AlphaFoldDB" id="A0A418WSZ4"/>
<dbReference type="EMBL" id="QYUK01000008">
    <property type="protein sequence ID" value="RJF94374.1"/>
    <property type="molecule type" value="Genomic_DNA"/>
</dbReference>
<evidence type="ECO:0000313" key="3">
    <source>
        <dbReference type="Proteomes" id="UP000284605"/>
    </source>
</evidence>
<dbReference type="OrthoDB" id="7273156at2"/>
<protein>
    <submittedName>
        <fullName evidence="2">Metal-dependent hydrolase</fullName>
    </submittedName>
</protein>
<feature type="transmembrane region" description="Helical" evidence="1">
    <location>
        <begin position="137"/>
        <end position="159"/>
    </location>
</feature>
<dbReference type="PIRSF" id="PIRSF007580">
    <property type="entry name" value="UCP07580"/>
    <property type="match status" value="1"/>
</dbReference>
<proteinExistence type="predicted"/>
<name>A0A418WSZ4_9PROT</name>
<evidence type="ECO:0000256" key="1">
    <source>
        <dbReference type="SAM" id="Phobius"/>
    </source>
</evidence>
<dbReference type="Pfam" id="PF10118">
    <property type="entry name" value="Metal_hydrol"/>
    <property type="match status" value="1"/>
</dbReference>
<organism evidence="2 3">
    <name type="scientific">Oleomonas cavernae</name>
    <dbReference type="NCBI Taxonomy" id="2320859"/>
    <lineage>
        <taxon>Bacteria</taxon>
        <taxon>Pseudomonadati</taxon>
        <taxon>Pseudomonadota</taxon>
        <taxon>Alphaproteobacteria</taxon>
        <taxon>Acetobacterales</taxon>
        <taxon>Acetobacteraceae</taxon>
        <taxon>Oleomonas</taxon>
    </lineage>
</organism>
<dbReference type="PANTHER" id="PTHR39456">
    <property type="entry name" value="METAL-DEPENDENT HYDROLASE"/>
    <property type="match status" value="1"/>
</dbReference>
<dbReference type="RefSeq" id="WP_119775312.1">
    <property type="nucleotide sequence ID" value="NZ_QYUK01000008.1"/>
</dbReference>
<reference evidence="2 3" key="1">
    <citation type="submission" date="2018-09" db="EMBL/GenBank/DDBJ databases">
        <authorList>
            <person name="Zhu H."/>
        </authorList>
    </citation>
    <scope>NUCLEOTIDE SEQUENCE [LARGE SCALE GENOMIC DNA]</scope>
    <source>
        <strain evidence="2 3">K1W22B-8</strain>
    </source>
</reference>
<dbReference type="Proteomes" id="UP000284605">
    <property type="component" value="Unassembled WGS sequence"/>
</dbReference>
<keyword evidence="3" id="KW-1185">Reference proteome</keyword>
<keyword evidence="1" id="KW-0812">Transmembrane</keyword>
<keyword evidence="1" id="KW-0472">Membrane</keyword>
<sequence length="309" mass="34921">MATAVQASTATWEIRARRVAFDWTNPPLRWLPEDPFGAHWVNQFSFTLVKGEGFFCRTFTQALPRIGDAKLRQDVETFIRQEAIHAGAHKVSIEEYLSRYGTDIADNYRRSARLFERTLAEKPLGIRLPAFMQRRWLLVRVGLVAAAEHFTCALGQFALKQANWKAGGDPVVTDLFTWHCAEEVEHRTVAYDLYRHLGGGYLLRAALMAITGPVLVYLMAAGTARFARTDEGLPRSQKSLFRRGFWQAWRRSARLDNIPSVGWFATTALRFFKPGYHPLHEGSTELALAYINQSPGVAAYEAATARRAS</sequence>
<feature type="transmembrane region" description="Helical" evidence="1">
    <location>
        <begin position="201"/>
        <end position="220"/>
    </location>
</feature>
<comment type="caution">
    <text evidence="2">The sequence shown here is derived from an EMBL/GenBank/DDBJ whole genome shotgun (WGS) entry which is preliminary data.</text>
</comment>
<dbReference type="InterPro" id="IPR016516">
    <property type="entry name" value="UCP07580"/>
</dbReference>
<dbReference type="PANTHER" id="PTHR39456:SF1">
    <property type="entry name" value="METAL-DEPENDENT HYDROLASE"/>
    <property type="match status" value="1"/>
</dbReference>
<gene>
    <name evidence="2" type="ORF">D3874_00530</name>
</gene>
<evidence type="ECO:0000313" key="2">
    <source>
        <dbReference type="EMBL" id="RJF94374.1"/>
    </source>
</evidence>
<keyword evidence="1" id="KW-1133">Transmembrane helix</keyword>
<accession>A0A418WSZ4</accession>